<sequence>MQKRLFTPFLLLVTLVLGSFDTPKKEPVTPETALQHYLNNDDKTFRWEVKETFEAGPARGYHLLLTSQKWREHTWRHQLTVLVPKENQYDGALLFVTGGSNKSEQPNWKAGANDQVLQALAGIAAKNKAIVSILRQTPNQPLYNNLTEDALISFTLHNFKKDHDYTWPLLFPMVKSAVRAMDAVQEFSKQTLKRDINRFVVSGASKRGWTTWLTGANDNRVTAIAPMVIDILNMPINLDYQIKSWNKYSVEIEDYVNLGIPQTARTADGNAITQMVDPYSYRKKLTMPKMIFMGTNDPYWTVDAIKNYYDDIPGENLIHYVPNAGHNLGDGKQAFEGLSAFFGMTMAKKPYPVCKWDASGTKTGVKLTIQTTADALVDAVVWSADSEDRIFQDEKWFGKNLGVKGKSKIELTQPYPASGYRAFYVDLKYKDPNGGEYTESTRMFLTDNDEVFLKQNSI</sequence>
<evidence type="ECO:0000313" key="1">
    <source>
        <dbReference type="EMBL" id="RAJ99749.1"/>
    </source>
</evidence>
<organism evidence="1 2">
    <name type="scientific">Larkinella arboricola</name>
    <dbReference type="NCBI Taxonomy" id="643671"/>
    <lineage>
        <taxon>Bacteria</taxon>
        <taxon>Pseudomonadati</taxon>
        <taxon>Bacteroidota</taxon>
        <taxon>Cytophagia</taxon>
        <taxon>Cytophagales</taxon>
        <taxon>Spirosomataceae</taxon>
        <taxon>Larkinella</taxon>
    </lineage>
</organism>
<evidence type="ECO:0000313" key="2">
    <source>
        <dbReference type="Proteomes" id="UP000248790"/>
    </source>
</evidence>
<dbReference type="SUPFAM" id="SSF53474">
    <property type="entry name" value="alpha/beta-Hydrolases"/>
    <property type="match status" value="1"/>
</dbReference>
<dbReference type="PANTHER" id="PTHR31497">
    <property type="entry name" value="AUTOCRINE PROLIFERATION REPRESSOR PROTEIN A"/>
    <property type="match status" value="1"/>
</dbReference>
<reference evidence="1 2" key="1">
    <citation type="submission" date="2018-06" db="EMBL/GenBank/DDBJ databases">
        <title>Genomic Encyclopedia of Archaeal and Bacterial Type Strains, Phase II (KMG-II): from individual species to whole genera.</title>
        <authorList>
            <person name="Goeker M."/>
        </authorList>
    </citation>
    <scope>NUCLEOTIDE SEQUENCE [LARGE SCALE GENOMIC DNA]</scope>
    <source>
        <strain evidence="1 2">DSM 21851</strain>
    </source>
</reference>
<dbReference type="EMBL" id="QLMC01000002">
    <property type="protein sequence ID" value="RAJ99749.1"/>
    <property type="molecule type" value="Genomic_DNA"/>
</dbReference>
<proteinExistence type="predicted"/>
<name>A0A327X0S8_LARAB</name>
<dbReference type="Pfam" id="PF10142">
    <property type="entry name" value="PhoPQ_related"/>
    <property type="match status" value="1"/>
</dbReference>
<dbReference type="PANTHER" id="PTHR31497:SF0">
    <property type="entry name" value="AUTOCRINE PROLIFERATION REPRESSOR PROTEIN A"/>
    <property type="match status" value="1"/>
</dbReference>
<dbReference type="RefSeq" id="WP_111627551.1">
    <property type="nucleotide sequence ID" value="NZ_QLMC01000002.1"/>
</dbReference>
<protein>
    <submittedName>
        <fullName evidence="1">PhoPQ-activated pathogenicity-related protein</fullName>
    </submittedName>
</protein>
<dbReference type="OrthoDB" id="8950502at2"/>
<comment type="caution">
    <text evidence="1">The sequence shown here is derived from an EMBL/GenBank/DDBJ whole genome shotgun (WGS) entry which is preliminary data.</text>
</comment>
<dbReference type="PIRSF" id="PIRSF014728">
    <property type="entry name" value="PqaA"/>
    <property type="match status" value="1"/>
</dbReference>
<dbReference type="Proteomes" id="UP000248790">
    <property type="component" value="Unassembled WGS sequence"/>
</dbReference>
<accession>A0A327X0S8</accession>
<keyword evidence="2" id="KW-1185">Reference proteome</keyword>
<gene>
    <name evidence="1" type="ORF">LX87_01445</name>
</gene>
<dbReference type="Gene3D" id="3.40.50.1820">
    <property type="entry name" value="alpha/beta hydrolase"/>
    <property type="match status" value="1"/>
</dbReference>
<dbReference type="AlphaFoldDB" id="A0A327X0S8"/>
<dbReference type="InterPro" id="IPR029058">
    <property type="entry name" value="AB_hydrolase_fold"/>
</dbReference>
<dbReference type="InterPro" id="IPR009199">
    <property type="entry name" value="PhoPQ-act_pathogen-rel_PqaA"/>
</dbReference>